<protein>
    <submittedName>
        <fullName evidence="1">Uncharacterized protein</fullName>
    </submittedName>
</protein>
<proteinExistence type="evidence at transcript level"/>
<sequence length="90" mass="10606">MTLRRVKSWVQIYSFHRIIVVNLAGRVQVSLGTISISISAKSPVRLERFIRKWQPFASTRSRARVVLPVHPRQQRLFFLPFVLPLEPLRR</sequence>
<name>A0A4Y6GLJ9_9ROSI</name>
<dbReference type="AlphaFoldDB" id="A0A4Y6GLJ9"/>
<dbReference type="EMBL" id="MK751316">
    <property type="protein sequence ID" value="QDF43950.1"/>
    <property type="molecule type" value="mRNA"/>
</dbReference>
<evidence type="ECO:0000313" key="1">
    <source>
        <dbReference type="EMBL" id="QDF43950.1"/>
    </source>
</evidence>
<organism evidence="1">
    <name type="scientific">Aquilaria malaccensis</name>
    <dbReference type="NCBI Taxonomy" id="223753"/>
    <lineage>
        <taxon>Eukaryota</taxon>
        <taxon>Viridiplantae</taxon>
        <taxon>Streptophyta</taxon>
        <taxon>Embryophyta</taxon>
        <taxon>Tracheophyta</taxon>
        <taxon>Spermatophyta</taxon>
        <taxon>Magnoliopsida</taxon>
        <taxon>eudicotyledons</taxon>
        <taxon>Gunneridae</taxon>
        <taxon>Pentapetalae</taxon>
        <taxon>rosids</taxon>
        <taxon>malvids</taxon>
        <taxon>Malvales</taxon>
        <taxon>Thymelaeaceae</taxon>
        <taxon>Aquilaria</taxon>
    </lineage>
</organism>
<accession>A0A4Y6GLJ9</accession>
<reference evidence="1" key="1">
    <citation type="submission" date="2019-04" db="EMBL/GenBank/DDBJ databases">
        <authorList>
            <person name="Islam M.R."/>
            <person name="Banu S."/>
        </authorList>
    </citation>
    <scope>NUCLEOTIDE SEQUENCE</scope>
    <source>
        <strain evidence="1">TDF-15</strain>
    </source>
</reference>